<evidence type="ECO:0000256" key="1">
    <source>
        <dbReference type="SAM" id="MobiDB-lite"/>
    </source>
</evidence>
<keyword evidence="2" id="KW-0812">Transmembrane</keyword>
<comment type="caution">
    <text evidence="3">The sequence shown here is derived from an EMBL/GenBank/DDBJ whole genome shotgun (WGS) entry which is preliminary data.</text>
</comment>
<dbReference type="EMBL" id="RQZC01000015">
    <property type="protein sequence ID" value="RRD28588.1"/>
    <property type="molecule type" value="Genomic_DNA"/>
</dbReference>
<feature type="transmembrane region" description="Helical" evidence="2">
    <location>
        <begin position="383"/>
        <end position="404"/>
    </location>
</feature>
<feature type="transmembrane region" description="Helical" evidence="2">
    <location>
        <begin position="270"/>
        <end position="290"/>
    </location>
</feature>
<feature type="transmembrane region" description="Helical" evidence="2">
    <location>
        <begin position="474"/>
        <end position="492"/>
    </location>
</feature>
<dbReference type="OrthoDB" id="3169698at2"/>
<dbReference type="Pfam" id="PF20176">
    <property type="entry name" value="DUF6541"/>
    <property type="match status" value="2"/>
</dbReference>
<feature type="transmembrane region" description="Helical" evidence="2">
    <location>
        <begin position="124"/>
        <end position="143"/>
    </location>
</feature>
<protein>
    <recommendedName>
        <fullName evidence="5">Beta-carotene 15,15'-monooxygenase</fullName>
    </recommendedName>
</protein>
<evidence type="ECO:0008006" key="5">
    <source>
        <dbReference type="Google" id="ProtNLM"/>
    </source>
</evidence>
<dbReference type="InterPro" id="IPR046671">
    <property type="entry name" value="DUF6541"/>
</dbReference>
<name>A0A3P1V3Y3_9ACTO</name>
<evidence type="ECO:0000313" key="3">
    <source>
        <dbReference type="EMBL" id="RRD28588.1"/>
    </source>
</evidence>
<feature type="transmembrane region" description="Helical" evidence="2">
    <location>
        <begin position="182"/>
        <end position="201"/>
    </location>
</feature>
<feature type="transmembrane region" description="Helical" evidence="2">
    <location>
        <begin position="213"/>
        <end position="232"/>
    </location>
</feature>
<evidence type="ECO:0000313" key="4">
    <source>
        <dbReference type="Proteomes" id="UP000271272"/>
    </source>
</evidence>
<dbReference type="RefSeq" id="WP_124934152.1">
    <property type="nucleotide sequence ID" value="NZ_RQZC01000015.1"/>
</dbReference>
<dbReference type="Proteomes" id="UP000271272">
    <property type="component" value="Unassembled WGS sequence"/>
</dbReference>
<sequence>MTLLLAAALFALLVWIPGGLVARAAGLRGWGALAAAPGITALLVAVASMVLPLLGLPWTVAALPALALLTLLVALLCLVPALTRRSRAASRDGAGGAPQGPGGALAGARRVVLARAGSGARERLPVIGAVLLCAAACLCSYLWGAVHDRWPAQAFDATFHLSAVAAIREEGDASLLGGLRTLYQGAALYYPSVWHALVALLPGSIPVATNGALLGLGGLVWPASLAGMLLGLRPDLPAGPRAGVWAVALSVLVGGSAAAFTVLTTALTVWPYALSVTALPGCLLLAHLLLTPAPDGGRAPGAGAVPQDGPLASAGPADADAADAVDGPPAVPALLPGPGATALLLALAVGGTVASHGTGAFNLLVLGAAWIPRLWRAVGCWSVRLRSAGLVLALVVTAGALWALRRPLASVMGYQRDDGGWAGLASTAGQALADLPMYGRVWSPFALLGILMAGLTLVGAWVVRAHPRLRAWGAMWGISLLLLISVGGPSWWGRQLGSPWYLQKARLAPLVLVPALALICLAWAGLLERRGAGGRREPQQDAAGQAVLRQSGPWRSVPLPTAPRRALAAGLIALLLVVGRLPLQRDLVASVHDPDQVRYGTLVAREEFGFFQRAAGMLPQDAVVLGAPSRGASHLWAVEGIRVVYPVRSAPMPDSAQDRLIAAWPGVVAQDGGGLAQACPLLEELGAEYLYTDSSPDAGGSRAGQPPLRWDGALTVLPSDGLELVHREGHYALWRITACQ</sequence>
<gene>
    <name evidence="3" type="ORF">EII10_08875</name>
</gene>
<feature type="transmembrane region" description="Helical" evidence="2">
    <location>
        <begin position="507"/>
        <end position="527"/>
    </location>
</feature>
<feature type="region of interest" description="Disordered" evidence="1">
    <location>
        <begin position="299"/>
        <end position="323"/>
    </location>
</feature>
<feature type="transmembrane region" description="Helical" evidence="2">
    <location>
        <begin position="244"/>
        <end position="263"/>
    </location>
</feature>
<accession>A0A3P1V3Y3</accession>
<feature type="transmembrane region" description="Helical" evidence="2">
    <location>
        <begin position="58"/>
        <end position="82"/>
    </location>
</feature>
<organism evidence="3 4">
    <name type="scientific">Actinomyces bowdenii</name>
    <dbReference type="NCBI Taxonomy" id="131109"/>
    <lineage>
        <taxon>Bacteria</taxon>
        <taxon>Bacillati</taxon>
        <taxon>Actinomycetota</taxon>
        <taxon>Actinomycetes</taxon>
        <taxon>Actinomycetales</taxon>
        <taxon>Actinomycetaceae</taxon>
        <taxon>Actinomyces</taxon>
    </lineage>
</organism>
<feature type="transmembrane region" description="Helical" evidence="2">
    <location>
        <begin position="342"/>
        <end position="371"/>
    </location>
</feature>
<keyword evidence="4" id="KW-1185">Reference proteome</keyword>
<evidence type="ECO:0000256" key="2">
    <source>
        <dbReference type="SAM" id="Phobius"/>
    </source>
</evidence>
<keyword evidence="2" id="KW-0472">Membrane</keyword>
<keyword evidence="2" id="KW-1133">Transmembrane helix</keyword>
<proteinExistence type="predicted"/>
<reference evidence="3 4" key="1">
    <citation type="submission" date="2018-11" db="EMBL/GenBank/DDBJ databases">
        <title>Genomes From Bacteria Associated with the Canine Oral Cavity: a Test Case for Automated Genome-Based Taxonomic Assignment.</title>
        <authorList>
            <person name="Coil D.A."/>
            <person name="Jospin G."/>
            <person name="Darling A.E."/>
            <person name="Wallis C."/>
            <person name="Davis I.J."/>
            <person name="Harris S."/>
            <person name="Eisen J.A."/>
            <person name="Holcombe L.J."/>
            <person name="O'Flynn C."/>
        </authorList>
    </citation>
    <scope>NUCLEOTIDE SEQUENCE [LARGE SCALE GENOMIC DNA]</scope>
    <source>
        <strain evidence="3 4">OH5050</strain>
    </source>
</reference>
<dbReference type="AlphaFoldDB" id="A0A3P1V3Y3"/>
<feature type="transmembrane region" description="Helical" evidence="2">
    <location>
        <begin position="441"/>
        <end position="462"/>
    </location>
</feature>